<protein>
    <submittedName>
        <fullName evidence="1">Uncharacterized protein</fullName>
    </submittedName>
</protein>
<reference evidence="1" key="1">
    <citation type="submission" date="2021-01" db="EMBL/GenBank/DDBJ databases">
        <authorList>
            <consortium name="Genoscope - CEA"/>
            <person name="William W."/>
        </authorList>
    </citation>
    <scope>NUCLEOTIDE SEQUENCE</scope>
</reference>
<proteinExistence type="predicted"/>
<evidence type="ECO:0000313" key="2">
    <source>
        <dbReference type="Proteomes" id="UP000692954"/>
    </source>
</evidence>
<organism evidence="1 2">
    <name type="scientific">Paramecium sonneborni</name>
    <dbReference type="NCBI Taxonomy" id="65129"/>
    <lineage>
        <taxon>Eukaryota</taxon>
        <taxon>Sar</taxon>
        <taxon>Alveolata</taxon>
        <taxon>Ciliophora</taxon>
        <taxon>Intramacronucleata</taxon>
        <taxon>Oligohymenophorea</taxon>
        <taxon>Peniculida</taxon>
        <taxon>Parameciidae</taxon>
        <taxon>Paramecium</taxon>
    </lineage>
</organism>
<gene>
    <name evidence="1" type="ORF">PSON_ATCC_30995.1.T0090136</name>
</gene>
<sequence>MKIEVHIKDKQFAINCGDGLQKVKWLGDVAIFRHSHFYSQINSTTKGIKLENGEMVDLNAIISSTLAENTHVWVVLKEDLEAMGVDMKQQQQQHKRPITALSRKK</sequence>
<evidence type="ECO:0000313" key="1">
    <source>
        <dbReference type="EMBL" id="CAD8055229.1"/>
    </source>
</evidence>
<name>A0A8S1KJA6_9CILI</name>
<dbReference type="Proteomes" id="UP000692954">
    <property type="component" value="Unassembled WGS sequence"/>
</dbReference>
<comment type="caution">
    <text evidence="1">The sequence shown here is derived from an EMBL/GenBank/DDBJ whole genome shotgun (WGS) entry which is preliminary data.</text>
</comment>
<accession>A0A8S1KJA6</accession>
<dbReference type="AlphaFoldDB" id="A0A8S1KJA6"/>
<keyword evidence="2" id="KW-1185">Reference proteome</keyword>
<dbReference type="EMBL" id="CAJJDN010000009">
    <property type="protein sequence ID" value="CAD8055229.1"/>
    <property type="molecule type" value="Genomic_DNA"/>
</dbReference>
<dbReference type="OrthoDB" id="284453at2759"/>